<sequence length="201" mass="21407">MLSNRGGDQRSCSAIGDETGTSCFAAHDATIYGRAFRCVFQEDDDPSSQGASVVLSKDLMAIAGEALWTTNIKMVARRVVGLAGVKPYIPDMHQDGIRALLHPRRAGHHQEERLLPGGGEEGLQEGGIAETGGGRPPTEPTPERREHDPRGKGKIDIVAKNPVDEIEVRGEAPAHGDSKSVVLEVLAAELEDERSPGGQEG</sequence>
<name>A0A6G1EX61_9ORYZ</name>
<evidence type="ECO:0000259" key="2">
    <source>
        <dbReference type="Pfam" id="PF08392"/>
    </source>
</evidence>
<protein>
    <recommendedName>
        <fullName evidence="2">FAE domain-containing protein</fullName>
    </recommendedName>
</protein>
<dbReference type="AlphaFoldDB" id="A0A6G1EX61"/>
<dbReference type="GO" id="GO:0006633">
    <property type="term" value="P:fatty acid biosynthetic process"/>
    <property type="evidence" value="ECO:0007669"/>
    <property type="project" value="InterPro"/>
</dbReference>
<gene>
    <name evidence="3" type="ORF">E2562_016408</name>
</gene>
<reference evidence="3 4" key="1">
    <citation type="submission" date="2019-11" db="EMBL/GenBank/DDBJ databases">
        <title>Whole genome sequence of Oryza granulata.</title>
        <authorList>
            <person name="Li W."/>
        </authorList>
    </citation>
    <scope>NUCLEOTIDE SEQUENCE [LARGE SCALE GENOMIC DNA]</scope>
    <source>
        <strain evidence="4">cv. Menghai</strain>
        <tissue evidence="3">Leaf</tissue>
    </source>
</reference>
<keyword evidence="4" id="KW-1185">Reference proteome</keyword>
<dbReference type="InterPro" id="IPR013601">
    <property type="entry name" value="FAE1_typ3_polyketide_synth"/>
</dbReference>
<dbReference type="GO" id="GO:0016747">
    <property type="term" value="F:acyltransferase activity, transferring groups other than amino-acyl groups"/>
    <property type="evidence" value="ECO:0007669"/>
    <property type="project" value="InterPro"/>
</dbReference>
<dbReference type="EMBL" id="SPHZ02000002">
    <property type="protein sequence ID" value="KAF0929169.1"/>
    <property type="molecule type" value="Genomic_DNA"/>
</dbReference>
<dbReference type="Proteomes" id="UP000479710">
    <property type="component" value="Unassembled WGS sequence"/>
</dbReference>
<organism evidence="3 4">
    <name type="scientific">Oryza meyeriana var. granulata</name>
    <dbReference type="NCBI Taxonomy" id="110450"/>
    <lineage>
        <taxon>Eukaryota</taxon>
        <taxon>Viridiplantae</taxon>
        <taxon>Streptophyta</taxon>
        <taxon>Embryophyta</taxon>
        <taxon>Tracheophyta</taxon>
        <taxon>Spermatophyta</taxon>
        <taxon>Magnoliopsida</taxon>
        <taxon>Liliopsida</taxon>
        <taxon>Poales</taxon>
        <taxon>Poaceae</taxon>
        <taxon>BOP clade</taxon>
        <taxon>Oryzoideae</taxon>
        <taxon>Oryzeae</taxon>
        <taxon>Oryzinae</taxon>
        <taxon>Oryza</taxon>
        <taxon>Oryza meyeriana</taxon>
    </lineage>
</organism>
<comment type="caution">
    <text evidence="3">The sequence shown here is derived from an EMBL/GenBank/DDBJ whole genome shotgun (WGS) entry which is preliminary data.</text>
</comment>
<feature type="region of interest" description="Disordered" evidence="1">
    <location>
        <begin position="105"/>
        <end position="163"/>
    </location>
</feature>
<feature type="compositionally biased region" description="Gly residues" evidence="1">
    <location>
        <begin position="116"/>
        <end position="135"/>
    </location>
</feature>
<evidence type="ECO:0000256" key="1">
    <source>
        <dbReference type="SAM" id="MobiDB-lite"/>
    </source>
</evidence>
<feature type="compositionally biased region" description="Basic and acidic residues" evidence="1">
    <location>
        <begin position="141"/>
        <end position="163"/>
    </location>
</feature>
<dbReference type="Pfam" id="PF08392">
    <property type="entry name" value="FAE1_CUT1_RppA"/>
    <property type="match status" value="1"/>
</dbReference>
<evidence type="ECO:0000313" key="3">
    <source>
        <dbReference type="EMBL" id="KAF0929169.1"/>
    </source>
</evidence>
<evidence type="ECO:0000313" key="4">
    <source>
        <dbReference type="Proteomes" id="UP000479710"/>
    </source>
</evidence>
<proteinExistence type="predicted"/>
<feature type="domain" description="FAE" evidence="2">
    <location>
        <begin position="34"/>
        <end position="80"/>
    </location>
</feature>
<dbReference type="GO" id="GO:0016020">
    <property type="term" value="C:membrane"/>
    <property type="evidence" value="ECO:0007669"/>
    <property type="project" value="InterPro"/>
</dbReference>
<accession>A0A6G1EX61</accession>